<feature type="transmembrane region" description="Helical" evidence="1">
    <location>
        <begin position="12"/>
        <end position="31"/>
    </location>
</feature>
<protein>
    <submittedName>
        <fullName evidence="2">Uncharacterized protein</fullName>
    </submittedName>
</protein>
<reference evidence="2" key="1">
    <citation type="submission" date="2021-03" db="EMBL/GenBank/DDBJ databases">
        <title>Chromosome level genome of the anhydrobiotic midge Polypedilum vanderplanki.</title>
        <authorList>
            <person name="Yoshida Y."/>
            <person name="Kikawada T."/>
            <person name="Gusev O."/>
        </authorList>
    </citation>
    <scope>NUCLEOTIDE SEQUENCE</scope>
    <source>
        <strain evidence="2">NIAS01</strain>
        <tissue evidence="2">Whole body or cell culture</tissue>
    </source>
</reference>
<comment type="caution">
    <text evidence="2">The sequence shown here is derived from an EMBL/GenBank/DDBJ whole genome shotgun (WGS) entry which is preliminary data.</text>
</comment>
<dbReference type="AlphaFoldDB" id="A0A9J6BW29"/>
<keyword evidence="1" id="KW-1133">Transmembrane helix</keyword>
<evidence type="ECO:0000256" key="1">
    <source>
        <dbReference type="SAM" id="Phobius"/>
    </source>
</evidence>
<name>A0A9J6BW29_POLVA</name>
<dbReference type="OrthoDB" id="2148895at2759"/>
<accession>A0A9J6BW29</accession>
<keyword evidence="3" id="KW-1185">Reference proteome</keyword>
<evidence type="ECO:0000313" key="2">
    <source>
        <dbReference type="EMBL" id="KAG5673912.1"/>
    </source>
</evidence>
<dbReference type="Proteomes" id="UP001107558">
    <property type="component" value="Chromosome 3"/>
</dbReference>
<sequence>MKKEVSPCDLLLIGVVMAFMGGMYYAGDYGFSREYFIRNLNYKYQWQPSKTIEKLENALELQESGQWPILIAMMKVNENILIGNVRYGKDLNFIDFNIKQKLTNTFRILTCFSSSK</sequence>
<keyword evidence="1" id="KW-0812">Transmembrane</keyword>
<proteinExistence type="predicted"/>
<gene>
    <name evidence="2" type="ORF">PVAND_003913</name>
</gene>
<keyword evidence="1" id="KW-0472">Membrane</keyword>
<evidence type="ECO:0000313" key="3">
    <source>
        <dbReference type="Proteomes" id="UP001107558"/>
    </source>
</evidence>
<dbReference type="EMBL" id="JADBJN010000003">
    <property type="protein sequence ID" value="KAG5673912.1"/>
    <property type="molecule type" value="Genomic_DNA"/>
</dbReference>
<organism evidence="2 3">
    <name type="scientific">Polypedilum vanderplanki</name>
    <name type="common">Sleeping chironomid midge</name>
    <dbReference type="NCBI Taxonomy" id="319348"/>
    <lineage>
        <taxon>Eukaryota</taxon>
        <taxon>Metazoa</taxon>
        <taxon>Ecdysozoa</taxon>
        <taxon>Arthropoda</taxon>
        <taxon>Hexapoda</taxon>
        <taxon>Insecta</taxon>
        <taxon>Pterygota</taxon>
        <taxon>Neoptera</taxon>
        <taxon>Endopterygota</taxon>
        <taxon>Diptera</taxon>
        <taxon>Nematocera</taxon>
        <taxon>Chironomoidea</taxon>
        <taxon>Chironomidae</taxon>
        <taxon>Chironominae</taxon>
        <taxon>Polypedilum</taxon>
        <taxon>Polypedilum</taxon>
    </lineage>
</organism>